<feature type="active site" evidence="9">
    <location>
        <position position="141"/>
    </location>
</feature>
<dbReference type="RefSeq" id="WP_220635223.1">
    <property type="nucleotide sequence ID" value="NZ_CAJQUM010000001.1"/>
</dbReference>
<evidence type="ECO:0000256" key="10">
    <source>
        <dbReference type="RuleBase" id="RU000520"/>
    </source>
</evidence>
<feature type="binding site" description="in other chain" evidence="8">
    <location>
        <begin position="39"/>
        <end position="42"/>
    </location>
    <ligand>
        <name>IMP</name>
        <dbReference type="ChEBI" id="CHEBI:58053"/>
        <note>ligand shared between dimeric partners</note>
    </ligand>
</feature>
<dbReference type="PANTHER" id="PTHR11846:SF0">
    <property type="entry name" value="ADENYLOSUCCINATE SYNTHETASE"/>
    <property type="match status" value="1"/>
</dbReference>
<comment type="catalytic activity">
    <reaction evidence="8 10">
        <text>IMP + L-aspartate + GTP = N(6)-(1,2-dicarboxyethyl)-AMP + GDP + phosphate + 2 H(+)</text>
        <dbReference type="Rhea" id="RHEA:15753"/>
        <dbReference type="ChEBI" id="CHEBI:15378"/>
        <dbReference type="ChEBI" id="CHEBI:29991"/>
        <dbReference type="ChEBI" id="CHEBI:37565"/>
        <dbReference type="ChEBI" id="CHEBI:43474"/>
        <dbReference type="ChEBI" id="CHEBI:57567"/>
        <dbReference type="ChEBI" id="CHEBI:58053"/>
        <dbReference type="ChEBI" id="CHEBI:58189"/>
        <dbReference type="EC" id="6.3.4.4"/>
    </reaction>
</comment>
<feature type="binding site" evidence="8">
    <location>
        <position position="144"/>
    </location>
    <ligand>
        <name>IMP</name>
        <dbReference type="ChEBI" id="CHEBI:58053"/>
        <note>ligand shared between dimeric partners</note>
    </ligand>
</feature>
<evidence type="ECO:0000256" key="9">
    <source>
        <dbReference type="PROSITE-ProRule" id="PRU10134"/>
    </source>
</evidence>
<sequence length="437" mass="47130">MAKNVIVVGTQWGDEGKGKIVDWLTDHAQGVVRFQGGHNAGHTLVIGGKKTVLHLVPSGILRPEVICYIGNGVVLSPEALINELDDLAAAGINAEPRLRISEACPLILPYHQAIDIARETARGSNKIGTTGRGIGPAYEDKVARRAIRLQDLLHPKCFAEKLAELLDYHNFVLKNYFGAATIDFQQVYDGTLAMAPRLTRMIADVPRALYDAHKAGANLLFEGAQGTLLDIDHGTYPYVTSSNCVAGAASAGAGIGPGMLHYVLGITKAYTTRVGGGPFPTELYDAIDKLDPVGKHMSTRGHEFGATTGRARRCGWFDAAAMKRSIQINGVSGLCVTKLDVLDGVEELKICTGYKLDGKFSDILPVGADDLARCEPVYETLPGWSENTVGIKAFDNLPANARTYLTRIEEICGVPVDLISTGPEREETIVRRHPFND</sequence>
<feature type="binding site" evidence="8">
    <location>
        <position position="312"/>
    </location>
    <ligand>
        <name>GTP</name>
        <dbReference type="ChEBI" id="CHEBI:37565"/>
    </ligand>
</feature>
<dbReference type="NCBIfam" id="TIGR00184">
    <property type="entry name" value="purA"/>
    <property type="match status" value="1"/>
</dbReference>
<comment type="cofactor">
    <cofactor evidence="8">
        <name>Mg(2+)</name>
        <dbReference type="ChEBI" id="CHEBI:18420"/>
    </cofactor>
    <text evidence="8">Binds 1 Mg(2+) ion per subunit.</text>
</comment>
<keyword evidence="3 8" id="KW-0479">Metal-binding</keyword>
<dbReference type="Proteomes" id="UP000742786">
    <property type="component" value="Unassembled WGS sequence"/>
</dbReference>
<comment type="subunit">
    <text evidence="1 8">Homodimer.</text>
</comment>
<dbReference type="PANTHER" id="PTHR11846">
    <property type="entry name" value="ADENYLOSUCCINATE SYNTHETASE"/>
    <property type="match status" value="1"/>
</dbReference>
<dbReference type="GO" id="GO:0046040">
    <property type="term" value="P:IMP metabolic process"/>
    <property type="evidence" value="ECO:0007669"/>
    <property type="project" value="TreeGrafter"/>
</dbReference>
<feature type="binding site" description="in other chain" evidence="8">
    <location>
        <position position="130"/>
    </location>
    <ligand>
        <name>IMP</name>
        <dbReference type="ChEBI" id="CHEBI:58053"/>
        <note>ligand shared between dimeric partners</note>
    </ligand>
</feature>
<evidence type="ECO:0000256" key="1">
    <source>
        <dbReference type="ARBA" id="ARBA00011738"/>
    </source>
</evidence>
<accession>A0A916MZT3</accession>
<dbReference type="InterPro" id="IPR042109">
    <property type="entry name" value="Adenylosuccinate_synth_dom1"/>
</dbReference>
<dbReference type="GO" id="GO:0004019">
    <property type="term" value="F:adenylosuccinate synthase activity"/>
    <property type="evidence" value="ECO:0007669"/>
    <property type="project" value="UniProtKB-UniRule"/>
</dbReference>
<dbReference type="NCBIfam" id="NF002223">
    <property type="entry name" value="PRK01117.1"/>
    <property type="match status" value="1"/>
</dbReference>
<evidence type="ECO:0000256" key="8">
    <source>
        <dbReference type="HAMAP-Rule" id="MF_00011"/>
    </source>
</evidence>
<evidence type="ECO:0000256" key="2">
    <source>
        <dbReference type="ARBA" id="ARBA00022598"/>
    </source>
</evidence>
<comment type="similarity">
    <text evidence="8 10">Belongs to the adenylosuccinate synthetase family.</text>
</comment>
<feature type="binding site" evidence="8">
    <location>
        <begin position="420"/>
        <end position="422"/>
    </location>
    <ligand>
        <name>GTP</name>
        <dbReference type="ChEBI" id="CHEBI:37565"/>
    </ligand>
</feature>
<evidence type="ECO:0000256" key="3">
    <source>
        <dbReference type="ARBA" id="ARBA00022723"/>
    </source>
</evidence>
<feature type="binding site" evidence="8">
    <location>
        <begin position="306"/>
        <end position="312"/>
    </location>
    <ligand>
        <name>substrate</name>
    </ligand>
</feature>
<feature type="binding site" evidence="8">
    <location>
        <begin position="338"/>
        <end position="340"/>
    </location>
    <ligand>
        <name>GTP</name>
        <dbReference type="ChEBI" id="CHEBI:37565"/>
    </ligand>
</feature>
<feature type="binding site" description="in other chain" evidence="8">
    <location>
        <position position="225"/>
    </location>
    <ligand>
        <name>IMP</name>
        <dbReference type="ChEBI" id="CHEBI:58053"/>
        <note>ligand shared between dimeric partners</note>
    </ligand>
</feature>
<dbReference type="SUPFAM" id="SSF52540">
    <property type="entry name" value="P-loop containing nucleoside triphosphate hydrolases"/>
    <property type="match status" value="1"/>
</dbReference>
<feature type="binding site" description="in other chain" evidence="8">
    <location>
        <position position="310"/>
    </location>
    <ligand>
        <name>IMP</name>
        <dbReference type="ChEBI" id="CHEBI:58053"/>
        <note>ligand shared between dimeric partners</note>
    </ligand>
</feature>
<comment type="caution">
    <text evidence="11">The sequence shown here is derived from an EMBL/GenBank/DDBJ whole genome shotgun (WGS) entry which is preliminary data.</text>
</comment>
<keyword evidence="5 8" id="KW-0658">Purine biosynthesis</keyword>
<feature type="active site" description="Proton acceptor" evidence="8">
    <location>
        <position position="14"/>
    </location>
</feature>
<proteinExistence type="inferred from homology"/>
<gene>
    <name evidence="8 11" type="primary">purA</name>
    <name evidence="11" type="ORF">GTOL_11120</name>
</gene>
<feature type="binding site" description="in other chain" evidence="8">
    <location>
        <position position="240"/>
    </location>
    <ligand>
        <name>IMP</name>
        <dbReference type="ChEBI" id="CHEBI:58053"/>
        <note>ligand shared between dimeric partners</note>
    </ligand>
</feature>
<keyword evidence="8" id="KW-0963">Cytoplasm</keyword>
<keyword evidence="2 8" id="KW-0436">Ligase</keyword>
<dbReference type="FunFam" id="1.10.300.10:FF:000001">
    <property type="entry name" value="Adenylosuccinate synthetase"/>
    <property type="match status" value="1"/>
</dbReference>
<dbReference type="EMBL" id="CAJQUM010000001">
    <property type="protein sequence ID" value="CAG4883238.1"/>
    <property type="molecule type" value="Genomic_DNA"/>
</dbReference>
<evidence type="ECO:0000313" key="12">
    <source>
        <dbReference type="Proteomes" id="UP000742786"/>
    </source>
</evidence>
<reference evidence="11" key="1">
    <citation type="submission" date="2021-04" db="EMBL/GenBank/DDBJ databases">
        <authorList>
            <person name="Hornung B."/>
        </authorList>
    </citation>
    <scope>NUCLEOTIDE SEQUENCE</scope>
    <source>
        <strain evidence="11">G5G6</strain>
    </source>
</reference>
<feature type="binding site" evidence="8">
    <location>
        <begin position="41"/>
        <end position="43"/>
    </location>
    <ligand>
        <name>GTP</name>
        <dbReference type="ChEBI" id="CHEBI:37565"/>
    </ligand>
</feature>
<keyword evidence="7 8" id="KW-0342">GTP-binding</keyword>
<feature type="binding site" evidence="8">
    <location>
        <begin position="13"/>
        <end position="19"/>
    </location>
    <ligand>
        <name>GTP</name>
        <dbReference type="ChEBI" id="CHEBI:37565"/>
    </ligand>
</feature>
<dbReference type="SMART" id="SM00788">
    <property type="entry name" value="Adenylsucc_synt"/>
    <property type="match status" value="1"/>
</dbReference>
<comment type="subcellular location">
    <subcellularLocation>
        <location evidence="8">Cytoplasm</location>
    </subcellularLocation>
</comment>
<dbReference type="EC" id="6.3.4.4" evidence="8 10"/>
<dbReference type="InterPro" id="IPR027417">
    <property type="entry name" value="P-loop_NTPase"/>
</dbReference>
<evidence type="ECO:0000313" key="11">
    <source>
        <dbReference type="EMBL" id="CAG4883238.1"/>
    </source>
</evidence>
<dbReference type="CDD" id="cd03108">
    <property type="entry name" value="AdSS"/>
    <property type="match status" value="1"/>
</dbReference>
<feature type="active site" description="Proton donor" evidence="8">
    <location>
        <position position="42"/>
    </location>
</feature>
<dbReference type="HAMAP" id="MF_00011">
    <property type="entry name" value="Adenylosucc_synth"/>
    <property type="match status" value="1"/>
</dbReference>
<dbReference type="InterPro" id="IPR042111">
    <property type="entry name" value="Adenylosuccinate_synth_dom3"/>
</dbReference>
<protein>
    <recommendedName>
        <fullName evidence="8 10">Adenylosuccinate synthetase</fullName>
        <shortName evidence="8">AMPSase</shortName>
        <shortName evidence="8">AdSS</shortName>
        <ecNumber evidence="8 10">6.3.4.4</ecNumber>
    </recommendedName>
    <alternativeName>
        <fullName evidence="8">IMP--aspartate ligase</fullName>
    </alternativeName>
</protein>
<dbReference type="InterPro" id="IPR042110">
    <property type="entry name" value="Adenylosuccinate_synth_dom2"/>
</dbReference>
<dbReference type="GO" id="GO:0000287">
    <property type="term" value="F:magnesium ion binding"/>
    <property type="evidence" value="ECO:0007669"/>
    <property type="project" value="UniProtKB-UniRule"/>
</dbReference>
<dbReference type="PROSITE" id="PS00513">
    <property type="entry name" value="ADENYLOSUCCIN_SYN_2"/>
    <property type="match status" value="1"/>
</dbReference>
<dbReference type="InterPro" id="IPR018220">
    <property type="entry name" value="Adenylosuccin_syn_GTP-bd"/>
</dbReference>
<dbReference type="AlphaFoldDB" id="A0A916MZT3"/>
<evidence type="ECO:0000256" key="4">
    <source>
        <dbReference type="ARBA" id="ARBA00022741"/>
    </source>
</evidence>
<dbReference type="GO" id="GO:0005525">
    <property type="term" value="F:GTP binding"/>
    <property type="evidence" value="ECO:0007669"/>
    <property type="project" value="UniProtKB-UniRule"/>
</dbReference>
<evidence type="ECO:0000256" key="5">
    <source>
        <dbReference type="ARBA" id="ARBA00022755"/>
    </source>
</evidence>
<dbReference type="GO" id="GO:0044208">
    <property type="term" value="P:'de novo' AMP biosynthetic process"/>
    <property type="evidence" value="ECO:0007669"/>
    <property type="project" value="UniProtKB-UniRule"/>
</dbReference>
<comment type="pathway">
    <text evidence="8 10">Purine metabolism; AMP biosynthesis via de novo pathway; AMP from IMP: step 1/2.</text>
</comment>
<dbReference type="FunFam" id="3.90.170.10:FF:000001">
    <property type="entry name" value="Adenylosuccinate synthetase"/>
    <property type="match status" value="1"/>
</dbReference>
<feature type="binding site" evidence="8">
    <location>
        <position position="41"/>
    </location>
    <ligand>
        <name>Mg(2+)</name>
        <dbReference type="ChEBI" id="CHEBI:18420"/>
    </ligand>
</feature>
<dbReference type="InterPro" id="IPR033128">
    <property type="entry name" value="Adenylosuccin_syn_Lys_AS"/>
</dbReference>
<dbReference type="Gene3D" id="3.90.170.10">
    <property type="entry name" value="Adenylosuccinate Synthetase, subunit A, domain 3"/>
    <property type="match status" value="1"/>
</dbReference>
<keyword evidence="12" id="KW-1185">Reference proteome</keyword>
<dbReference type="Gene3D" id="1.10.300.10">
    <property type="entry name" value="Adenylosuccinate Synthetase, subunit A, domain 2"/>
    <property type="match status" value="1"/>
</dbReference>
<feature type="binding site" evidence="8">
    <location>
        <position position="14"/>
    </location>
    <ligand>
        <name>Mg(2+)</name>
        <dbReference type="ChEBI" id="CHEBI:18420"/>
    </ligand>
</feature>
<evidence type="ECO:0000256" key="7">
    <source>
        <dbReference type="ARBA" id="ARBA00023134"/>
    </source>
</evidence>
<feature type="binding site" description="in other chain" evidence="8">
    <location>
        <begin position="14"/>
        <end position="17"/>
    </location>
    <ligand>
        <name>IMP</name>
        <dbReference type="ChEBI" id="CHEBI:58053"/>
        <note>ligand shared between dimeric partners</note>
    </ligand>
</feature>
<keyword evidence="6 8" id="KW-0460">Magnesium</keyword>
<dbReference type="PROSITE" id="PS01266">
    <property type="entry name" value="ADENYLOSUCCIN_SYN_1"/>
    <property type="match status" value="1"/>
</dbReference>
<name>A0A916MZT3_9PROT</name>
<dbReference type="Pfam" id="PF00709">
    <property type="entry name" value="Adenylsucc_synt"/>
    <property type="match status" value="1"/>
</dbReference>
<dbReference type="InterPro" id="IPR001114">
    <property type="entry name" value="Adenylosuccinate_synthetase"/>
</dbReference>
<keyword evidence="4 8" id="KW-0547">Nucleotide-binding</keyword>
<comment type="function">
    <text evidence="8">Plays an important role in the de novo pathway of purine nucleotide biosynthesis. Catalyzes the first committed step in the biosynthesis of AMP from IMP.</text>
</comment>
<evidence type="ECO:0000256" key="6">
    <source>
        <dbReference type="ARBA" id="ARBA00022842"/>
    </source>
</evidence>
<dbReference type="GO" id="GO:0005737">
    <property type="term" value="C:cytoplasm"/>
    <property type="evidence" value="ECO:0007669"/>
    <property type="project" value="UniProtKB-SubCell"/>
</dbReference>
<organism evidence="11 12">
    <name type="scientific">Georgfuchsia toluolica</name>
    <dbReference type="NCBI Taxonomy" id="424218"/>
    <lineage>
        <taxon>Bacteria</taxon>
        <taxon>Pseudomonadati</taxon>
        <taxon>Pseudomonadota</taxon>
        <taxon>Betaproteobacteria</taxon>
        <taxon>Nitrosomonadales</taxon>
        <taxon>Sterolibacteriaceae</taxon>
        <taxon>Georgfuchsia</taxon>
    </lineage>
</organism>
<dbReference type="Gene3D" id="3.40.440.10">
    <property type="entry name" value="Adenylosuccinate Synthetase, subunit A, domain 1"/>
    <property type="match status" value="1"/>
</dbReference>